<reference evidence="2 3" key="1">
    <citation type="submission" date="2024-09" db="EMBL/GenBank/DDBJ databases">
        <title>Laminarin stimulates single cell rates of sulfate reduction while oxygen inhibits transcriptomic activity in coastal marine sediment.</title>
        <authorList>
            <person name="Lindsay M."/>
            <person name="Orcutt B."/>
            <person name="Emerson D."/>
            <person name="Stepanauskas R."/>
            <person name="D'Angelo T."/>
        </authorList>
    </citation>
    <scope>NUCLEOTIDE SEQUENCE [LARGE SCALE GENOMIC DNA]</scope>
    <source>
        <strain evidence="2">SAG AM-311-K15</strain>
    </source>
</reference>
<feature type="domain" description="Fumarate lyase N-terminal" evidence="1">
    <location>
        <begin position="11"/>
        <end position="328"/>
    </location>
</feature>
<dbReference type="NCBIfam" id="NF008909">
    <property type="entry name" value="PRK12273.1"/>
    <property type="match status" value="1"/>
</dbReference>
<evidence type="ECO:0000313" key="3">
    <source>
        <dbReference type="Proteomes" id="UP001594351"/>
    </source>
</evidence>
<dbReference type="GO" id="GO:0008797">
    <property type="term" value="F:aspartate ammonia-lyase activity"/>
    <property type="evidence" value="ECO:0007669"/>
    <property type="project" value="UniProtKB-EC"/>
</dbReference>
<gene>
    <name evidence="2" type="ORF">ACFL27_28685</name>
</gene>
<dbReference type="PRINTS" id="PR00149">
    <property type="entry name" value="FUMRATELYASE"/>
</dbReference>
<accession>A0ABV6Z6W3</accession>
<dbReference type="Gene3D" id="1.20.200.10">
    <property type="entry name" value="Fumarase/aspartase (Central domain)"/>
    <property type="match status" value="1"/>
</dbReference>
<dbReference type="EMBL" id="JBHPBY010000753">
    <property type="protein sequence ID" value="MFC1854179.1"/>
    <property type="molecule type" value="Genomic_DNA"/>
</dbReference>
<dbReference type="Gene3D" id="1.10.275.10">
    <property type="entry name" value="Fumarase/aspartase (N-terminal domain)"/>
    <property type="match status" value="1"/>
</dbReference>
<dbReference type="InterPro" id="IPR051546">
    <property type="entry name" value="Aspartate_Ammonia-Lyase"/>
</dbReference>
<dbReference type="InterPro" id="IPR024083">
    <property type="entry name" value="Fumarase/histidase_N"/>
</dbReference>
<name>A0ABV6Z6W3_UNCC1</name>
<dbReference type="PANTHER" id="PTHR42696:SF2">
    <property type="entry name" value="ASPARTATE AMMONIA-LYASE"/>
    <property type="match status" value="1"/>
</dbReference>
<protein>
    <submittedName>
        <fullName evidence="2">Aspartate ammonia-lyase</fullName>
        <ecNumber evidence="2">4.3.1.1</ecNumber>
    </submittedName>
</protein>
<dbReference type="InterPro" id="IPR008948">
    <property type="entry name" value="L-Aspartase-like"/>
</dbReference>
<dbReference type="Proteomes" id="UP001594351">
    <property type="component" value="Unassembled WGS sequence"/>
</dbReference>
<keyword evidence="3" id="KW-1185">Reference proteome</keyword>
<keyword evidence="2" id="KW-0456">Lyase</keyword>
<evidence type="ECO:0000259" key="1">
    <source>
        <dbReference type="Pfam" id="PF00206"/>
    </source>
</evidence>
<feature type="non-terminal residue" evidence="2">
    <location>
        <position position="328"/>
    </location>
</feature>
<dbReference type="PROSITE" id="PS00163">
    <property type="entry name" value="FUMARATE_LYASES"/>
    <property type="match status" value="1"/>
</dbReference>
<comment type="caution">
    <text evidence="2">The sequence shown here is derived from an EMBL/GenBank/DDBJ whole genome shotgun (WGS) entry which is preliminary data.</text>
</comment>
<dbReference type="PANTHER" id="PTHR42696">
    <property type="entry name" value="ASPARTATE AMMONIA-LYASE"/>
    <property type="match status" value="1"/>
</dbReference>
<dbReference type="InterPro" id="IPR020557">
    <property type="entry name" value="Fumarate_lyase_CS"/>
</dbReference>
<dbReference type="Pfam" id="PF00206">
    <property type="entry name" value="Lyase_1"/>
    <property type="match status" value="1"/>
</dbReference>
<organism evidence="2 3">
    <name type="scientific">candidate division CSSED10-310 bacterium</name>
    <dbReference type="NCBI Taxonomy" id="2855610"/>
    <lineage>
        <taxon>Bacteria</taxon>
        <taxon>Bacteria division CSSED10-310</taxon>
    </lineage>
</organism>
<evidence type="ECO:0000313" key="2">
    <source>
        <dbReference type="EMBL" id="MFC1854179.1"/>
    </source>
</evidence>
<dbReference type="InterPro" id="IPR000362">
    <property type="entry name" value="Fumarate_lyase_fam"/>
</dbReference>
<dbReference type="InterPro" id="IPR022761">
    <property type="entry name" value="Fumarate_lyase_N"/>
</dbReference>
<sequence>MSDRIERDSLGEMPVPSEAYYGVQTVRAVENFQITGIPISRFQYLIKAHAAIKEAAAKANTELGLLDPDIAKAIIQASQEVGTGKYDQHFIVDVFQGGAGTSTHMNANEVIANRALEILGHERGEYKYCHPNNHVNLSQSTNDVYPTALKLASIWCINDLIQAMSLLMDGFALKGEEFKDVLKIGRTQMQDAVPMTLGQEFMAYAITIGEDMERLREASRLMHEINMGATAIGTGINSVEGYADLVREHLIRIVGFSLITAPNLVEATSDSGAFVQLSGVLKRIAVKLSHICNDLRLLSSGPRAGLGEIQLPAVQPGSSIMPGKVNPV</sequence>
<dbReference type="SUPFAM" id="SSF48557">
    <property type="entry name" value="L-aspartase-like"/>
    <property type="match status" value="1"/>
</dbReference>
<dbReference type="EC" id="4.3.1.1" evidence="2"/>
<proteinExistence type="predicted"/>